<protein>
    <submittedName>
        <fullName evidence="4">Sialoadhesin-like</fullName>
    </submittedName>
</protein>
<dbReference type="PANTHER" id="PTHR46013">
    <property type="entry name" value="VASCULAR CELL ADHESION MOLECULE 1"/>
    <property type="match status" value="1"/>
</dbReference>
<dbReference type="Proteomes" id="UP000515152">
    <property type="component" value="Unplaced"/>
</dbReference>
<keyword evidence="1" id="KW-0812">Transmembrane</keyword>
<proteinExistence type="predicted"/>
<dbReference type="RefSeq" id="XP_042563249.1">
    <property type="nucleotide sequence ID" value="XM_042707315.1"/>
</dbReference>
<dbReference type="PANTHER" id="PTHR46013:SF4">
    <property type="entry name" value="B-CELL RECEPTOR CD22-RELATED"/>
    <property type="match status" value="1"/>
</dbReference>
<evidence type="ECO:0000259" key="2">
    <source>
        <dbReference type="PROSITE" id="PS50835"/>
    </source>
</evidence>
<sequence length="261" mass="28726">MQCSYSLPEGPRFAAGHWYKTNLKTPRDTMFVPPSKGSVEYIITSRICRLRINSLKESDAGIYDFRVTPLTFAQMKDSHGVTLAVSDSLQVKLSSDVVTEGDSVTLTCGASCTLDANTTYVWHKNTNDLPFTMVNMNSSLHLNPVSMEDEGIYSCALRGHEDHPSTAVSLRVRSKMGMIMAVVTGCGMAVLAAAILSCVIICNMRRKHRIMETDSGADTQVVYFYTSFCILKAQWNWSTVCLSTSAQNTSPFASTLWSVEG</sequence>
<feature type="transmembrane region" description="Helical" evidence="1">
    <location>
        <begin position="178"/>
        <end position="202"/>
    </location>
</feature>
<dbReference type="InterPro" id="IPR007110">
    <property type="entry name" value="Ig-like_dom"/>
</dbReference>
<evidence type="ECO:0000313" key="4">
    <source>
        <dbReference type="RefSeq" id="XP_042563249.1"/>
    </source>
</evidence>
<dbReference type="InterPro" id="IPR003599">
    <property type="entry name" value="Ig_sub"/>
</dbReference>
<reference evidence="4" key="1">
    <citation type="submission" date="2025-08" db="UniProtKB">
        <authorList>
            <consortium name="RefSeq"/>
        </authorList>
    </citation>
    <scope>IDENTIFICATION</scope>
</reference>
<dbReference type="AlphaFoldDB" id="A0A8M1KNF2"/>
<organism evidence="3 4">
    <name type="scientific">Clupea harengus</name>
    <name type="common">Atlantic herring</name>
    <dbReference type="NCBI Taxonomy" id="7950"/>
    <lineage>
        <taxon>Eukaryota</taxon>
        <taxon>Metazoa</taxon>
        <taxon>Chordata</taxon>
        <taxon>Craniata</taxon>
        <taxon>Vertebrata</taxon>
        <taxon>Euteleostomi</taxon>
        <taxon>Actinopterygii</taxon>
        <taxon>Neopterygii</taxon>
        <taxon>Teleostei</taxon>
        <taxon>Clupei</taxon>
        <taxon>Clupeiformes</taxon>
        <taxon>Clupeoidei</taxon>
        <taxon>Clupeidae</taxon>
        <taxon>Clupea</taxon>
    </lineage>
</organism>
<evidence type="ECO:0000313" key="3">
    <source>
        <dbReference type="Proteomes" id="UP000515152"/>
    </source>
</evidence>
<dbReference type="InterPro" id="IPR013151">
    <property type="entry name" value="Immunoglobulin_dom"/>
</dbReference>
<dbReference type="InterPro" id="IPR003598">
    <property type="entry name" value="Ig_sub2"/>
</dbReference>
<evidence type="ECO:0000256" key="1">
    <source>
        <dbReference type="SAM" id="Phobius"/>
    </source>
</evidence>
<keyword evidence="3" id="KW-1185">Reference proteome</keyword>
<accession>A0A8M1KNF2</accession>
<dbReference type="GeneID" id="122132722"/>
<dbReference type="KEGG" id="char:122132722"/>
<feature type="domain" description="Ig-like" evidence="2">
    <location>
        <begin position="69"/>
        <end position="171"/>
    </location>
</feature>
<dbReference type="Pfam" id="PF00047">
    <property type="entry name" value="ig"/>
    <property type="match status" value="1"/>
</dbReference>
<keyword evidence="1" id="KW-1133">Transmembrane helix</keyword>
<dbReference type="SMART" id="SM00408">
    <property type="entry name" value="IGc2"/>
    <property type="match status" value="1"/>
</dbReference>
<dbReference type="OrthoDB" id="8838945at2759"/>
<gene>
    <name evidence="4" type="primary">LOC122132722</name>
</gene>
<dbReference type="PROSITE" id="PS50835">
    <property type="entry name" value="IG_LIKE"/>
    <property type="match status" value="1"/>
</dbReference>
<dbReference type="SMART" id="SM00409">
    <property type="entry name" value="IG"/>
    <property type="match status" value="2"/>
</dbReference>
<name>A0A8M1KNF2_CLUHA</name>
<keyword evidence="1" id="KW-0472">Membrane</keyword>